<gene>
    <name evidence="2" type="ORF">ABW99_11880</name>
</gene>
<dbReference type="PROSITE" id="PS50883">
    <property type="entry name" value="EAL"/>
    <property type="match status" value="1"/>
</dbReference>
<dbReference type="InterPro" id="IPR035919">
    <property type="entry name" value="EAL_sf"/>
</dbReference>
<dbReference type="SMART" id="SM00065">
    <property type="entry name" value="GAF"/>
    <property type="match status" value="1"/>
</dbReference>
<dbReference type="SUPFAM" id="SSF141868">
    <property type="entry name" value="EAL domain-like"/>
    <property type="match status" value="1"/>
</dbReference>
<keyword evidence="3" id="KW-1185">Reference proteome</keyword>
<dbReference type="STRING" id="445709.ABW99_11880"/>
<organism evidence="2 3">
    <name type="scientific">Pandoraea thiooxydans</name>
    <dbReference type="NCBI Taxonomy" id="445709"/>
    <lineage>
        <taxon>Bacteria</taxon>
        <taxon>Pseudomonadati</taxon>
        <taxon>Pseudomonadota</taxon>
        <taxon>Betaproteobacteria</taxon>
        <taxon>Burkholderiales</taxon>
        <taxon>Burkholderiaceae</taxon>
        <taxon>Pandoraea</taxon>
    </lineage>
</organism>
<dbReference type="PANTHER" id="PTHR33121">
    <property type="entry name" value="CYCLIC DI-GMP PHOSPHODIESTERASE PDEF"/>
    <property type="match status" value="1"/>
</dbReference>
<dbReference type="InterPro" id="IPR003018">
    <property type="entry name" value="GAF"/>
</dbReference>
<dbReference type="InterPro" id="IPR029016">
    <property type="entry name" value="GAF-like_dom_sf"/>
</dbReference>
<dbReference type="GO" id="GO:0071111">
    <property type="term" value="F:cyclic-guanylate-specific phosphodiesterase activity"/>
    <property type="evidence" value="ECO:0007669"/>
    <property type="project" value="InterPro"/>
</dbReference>
<dbReference type="KEGG" id="ptx:ABW99_11880"/>
<dbReference type="Pfam" id="PF00563">
    <property type="entry name" value="EAL"/>
    <property type="match status" value="1"/>
</dbReference>
<evidence type="ECO:0000259" key="1">
    <source>
        <dbReference type="PROSITE" id="PS50883"/>
    </source>
</evidence>
<dbReference type="AlphaFoldDB" id="A0A0G3ES04"/>
<dbReference type="SMART" id="SM00052">
    <property type="entry name" value="EAL"/>
    <property type="match status" value="1"/>
</dbReference>
<proteinExistence type="predicted"/>
<dbReference type="PANTHER" id="PTHR33121:SF79">
    <property type="entry name" value="CYCLIC DI-GMP PHOSPHODIESTERASE PDED-RELATED"/>
    <property type="match status" value="1"/>
</dbReference>
<evidence type="ECO:0000313" key="2">
    <source>
        <dbReference type="EMBL" id="AKJ68814.2"/>
    </source>
</evidence>
<sequence>MPLYGPAAAVVLAPLFQIFNEHADEISKRLFDNLMRLPRSPHFFQMLSADELEQTQRRQLQYLLRLASPTLSAHDHGVMARQIGRIHAAIGLDRSDLARSPGALWASIRNFITPDTHHGALEVLERRFIRDLALQLDVYQNLQTSRETMLLSLTEVAWKAPTYTDLITQVVETLSDCDEIAGCFVGRPDDVGIFRYESIGGAAMGQYLSELEKSADGAIMANSDSPKGNGPTGRAWRSGNIERSLNISTDPHMTPWEEAARRVGFRSSVAIPLHQPDHPTRAILTLYSASPGAFTASDRVAFTSLLQSLLGFAITRLEALEGKTQTMSHGLRQHFAGLLRGNALVMHYQPLMDLHSGQIVKVEALARLLDGDQLIRPDAFLPAFSAEDLFELYRLGLEQALTDRQRWAEAGHDLGISLNLPATALGDGRYYLATRDALHRHACAGEKLTLEVLEYDAFPLGVDPLIVLSHFKALGVVLAEDDLGSGHSSLNRLREIPFDDVKIDRHTARVGHHNPERVLLFIYQLIQLGHTLLKRVTVEGIEDFDMLEAIAVLGADLVQGYVISQPMSAKQLAQWLRQPRNAPDRTRPVTAYGVLAMDILKRERQRLLAHENQRVAPD</sequence>
<dbReference type="Pfam" id="PF13185">
    <property type="entry name" value="GAF_2"/>
    <property type="match status" value="1"/>
</dbReference>
<accession>A0A0G3ES04</accession>
<dbReference type="GO" id="GO:0019825">
    <property type="term" value="F:oxygen binding"/>
    <property type="evidence" value="ECO:0007669"/>
    <property type="project" value="InterPro"/>
</dbReference>
<dbReference type="SUPFAM" id="SSF55781">
    <property type="entry name" value="GAF domain-like"/>
    <property type="match status" value="1"/>
</dbReference>
<name>A0A0G3ES04_9BURK</name>
<dbReference type="InterPro" id="IPR001633">
    <property type="entry name" value="EAL_dom"/>
</dbReference>
<dbReference type="Gene3D" id="1.10.490.10">
    <property type="entry name" value="Globins"/>
    <property type="match status" value="1"/>
</dbReference>
<dbReference type="Gene3D" id="3.30.450.40">
    <property type="match status" value="1"/>
</dbReference>
<protein>
    <recommendedName>
        <fullName evidence="1">EAL domain-containing protein</fullName>
    </recommendedName>
</protein>
<dbReference type="InterPro" id="IPR050706">
    <property type="entry name" value="Cyclic-di-GMP_PDE-like"/>
</dbReference>
<reference evidence="3" key="1">
    <citation type="submission" date="2015-06" db="EMBL/GenBank/DDBJ databases">
        <authorList>
            <person name="Lim Y.L."/>
            <person name="Ee R."/>
            <person name="Yong D."/>
            <person name="How K.Y."/>
            <person name="Yin W.F."/>
            <person name="Chan K.G."/>
        </authorList>
    </citation>
    <scope>NUCLEOTIDE SEQUENCE [LARGE SCALE GENOMIC DNA]</scope>
    <source>
        <strain evidence="3">DSM 25325</strain>
    </source>
</reference>
<dbReference type="InterPro" id="IPR012292">
    <property type="entry name" value="Globin/Proto"/>
</dbReference>
<dbReference type="EMBL" id="CP011568">
    <property type="protein sequence ID" value="AKJ68814.2"/>
    <property type="molecule type" value="Genomic_DNA"/>
</dbReference>
<dbReference type="GO" id="GO:0020037">
    <property type="term" value="F:heme binding"/>
    <property type="evidence" value="ECO:0007669"/>
    <property type="project" value="InterPro"/>
</dbReference>
<feature type="domain" description="EAL" evidence="1">
    <location>
        <begin position="324"/>
        <end position="580"/>
    </location>
</feature>
<dbReference type="InterPro" id="IPR009050">
    <property type="entry name" value="Globin-like_sf"/>
</dbReference>
<dbReference type="Gene3D" id="3.20.20.450">
    <property type="entry name" value="EAL domain"/>
    <property type="match status" value="1"/>
</dbReference>
<evidence type="ECO:0000313" key="3">
    <source>
        <dbReference type="Proteomes" id="UP000036700"/>
    </source>
</evidence>
<dbReference type="CDD" id="cd01948">
    <property type="entry name" value="EAL"/>
    <property type="match status" value="1"/>
</dbReference>
<dbReference type="SUPFAM" id="SSF46458">
    <property type="entry name" value="Globin-like"/>
    <property type="match status" value="1"/>
</dbReference>
<dbReference type="Proteomes" id="UP000036700">
    <property type="component" value="Chromosome"/>
</dbReference>